<name>A0ABX6JZ72_9MICO</name>
<gene>
    <name evidence="5" type="ORF">G7066_10490</name>
</gene>
<evidence type="ECO:0000313" key="5">
    <source>
        <dbReference type="EMBL" id="QIM18908.1"/>
    </source>
</evidence>
<feature type="coiled-coil region" evidence="1">
    <location>
        <begin position="104"/>
        <end position="161"/>
    </location>
</feature>
<evidence type="ECO:0000256" key="2">
    <source>
        <dbReference type="SAM" id="MobiDB-lite"/>
    </source>
</evidence>
<dbReference type="InterPro" id="IPR025645">
    <property type="entry name" value="DUF4349"/>
</dbReference>
<dbReference type="RefSeq" id="WP_166330973.1">
    <property type="nucleotide sequence ID" value="NZ_CP049933.1"/>
</dbReference>
<reference evidence="5 6" key="1">
    <citation type="submission" date="2020-03" db="EMBL/GenBank/DDBJ databases">
        <title>Leucobacter sp. nov., isolated from beetles.</title>
        <authorList>
            <person name="Hyun D.-W."/>
            <person name="Bae J.-W."/>
        </authorList>
    </citation>
    <scope>NUCLEOTIDE SEQUENCE [LARGE SCALE GENOMIC DNA]</scope>
    <source>
        <strain evidence="5 6">HDW9A</strain>
    </source>
</reference>
<keyword evidence="3" id="KW-0812">Transmembrane</keyword>
<feature type="transmembrane region" description="Helical" evidence="3">
    <location>
        <begin position="202"/>
        <end position="227"/>
    </location>
</feature>
<organism evidence="5 6">
    <name type="scientific">Leucobacter coleopterorum</name>
    <dbReference type="NCBI Taxonomy" id="2714933"/>
    <lineage>
        <taxon>Bacteria</taxon>
        <taxon>Bacillati</taxon>
        <taxon>Actinomycetota</taxon>
        <taxon>Actinomycetes</taxon>
        <taxon>Micrococcales</taxon>
        <taxon>Microbacteriaceae</taxon>
        <taxon>Leucobacter</taxon>
    </lineage>
</organism>
<feature type="compositionally biased region" description="Polar residues" evidence="2">
    <location>
        <begin position="250"/>
        <end position="260"/>
    </location>
</feature>
<proteinExistence type="predicted"/>
<accession>A0ABX6JZ72</accession>
<keyword evidence="1" id="KW-0175">Coiled coil</keyword>
<dbReference type="EMBL" id="CP049933">
    <property type="protein sequence ID" value="QIM18908.1"/>
    <property type="molecule type" value="Genomic_DNA"/>
</dbReference>
<feature type="region of interest" description="Disordered" evidence="2">
    <location>
        <begin position="237"/>
        <end position="260"/>
    </location>
</feature>
<evidence type="ECO:0000256" key="1">
    <source>
        <dbReference type="SAM" id="Coils"/>
    </source>
</evidence>
<evidence type="ECO:0000256" key="3">
    <source>
        <dbReference type="SAM" id="Phobius"/>
    </source>
</evidence>
<protein>
    <submittedName>
        <fullName evidence="5">DUF4349 domain-containing protein</fullName>
    </submittedName>
</protein>
<sequence length="260" mass="26830">MSDASPKMTDAATESGQSIIQNGDLTIVVSDPTKAADKVTTVAEKLGGYVESQTVSKATGSEPASATLSVRVPSAKVDEAFDALAEVGDVTSQNRSATDVTAEHVDLKARVAALEDSVTRLKELMSGAATTGELIEAETALSQRQQELDGLKAQLKALEGQVDEASIWVNLTTESVIPGGPSNFWDGLLAGIASLGTAGAGALVVLGILIPWLVLGGVIALIVIAIVRSRHRAKARRSAAQPTAPLQEPLETTPTANEAP</sequence>
<keyword evidence="6" id="KW-1185">Reference proteome</keyword>
<keyword evidence="3" id="KW-0472">Membrane</keyword>
<feature type="domain" description="DUF4349" evidence="4">
    <location>
        <begin position="17"/>
        <end position="223"/>
    </location>
</feature>
<evidence type="ECO:0000259" key="4">
    <source>
        <dbReference type="Pfam" id="PF14257"/>
    </source>
</evidence>
<keyword evidence="3" id="KW-1133">Transmembrane helix</keyword>
<evidence type="ECO:0000313" key="6">
    <source>
        <dbReference type="Proteomes" id="UP000503441"/>
    </source>
</evidence>
<dbReference type="Proteomes" id="UP000503441">
    <property type="component" value="Chromosome"/>
</dbReference>
<dbReference type="Pfam" id="PF14257">
    <property type="entry name" value="DUF4349"/>
    <property type="match status" value="1"/>
</dbReference>